<evidence type="ECO:0000256" key="1">
    <source>
        <dbReference type="ARBA" id="ARBA00022723"/>
    </source>
</evidence>
<keyword evidence="10" id="KW-1185">Reference proteome</keyword>
<evidence type="ECO:0000259" key="8">
    <source>
        <dbReference type="PROSITE" id="PS50950"/>
    </source>
</evidence>
<evidence type="ECO:0000313" key="9">
    <source>
        <dbReference type="EMBL" id="CAH2301868.1"/>
    </source>
</evidence>
<evidence type="ECO:0000256" key="4">
    <source>
        <dbReference type="ARBA" id="ARBA00023125"/>
    </source>
</evidence>
<dbReference type="InterPro" id="IPR026521">
    <property type="entry name" value="THAP2"/>
</dbReference>
<keyword evidence="6" id="KW-0175">Coiled coil</keyword>
<dbReference type="GO" id="GO:0003677">
    <property type="term" value="F:DNA binding"/>
    <property type="evidence" value="ECO:0007669"/>
    <property type="project" value="UniProtKB-UniRule"/>
</dbReference>
<dbReference type="PANTHER" id="PTHR47696:SF2">
    <property type="entry name" value="PROVISIONAL ORTHOLOG OF THAP DOMAIN CONTAINING 1"/>
    <property type="match status" value="1"/>
</dbReference>
<evidence type="ECO:0000256" key="5">
    <source>
        <dbReference type="PROSITE-ProRule" id="PRU00309"/>
    </source>
</evidence>
<dbReference type="PANTHER" id="PTHR47696">
    <property type="entry name" value="THAP DOMAIN-CONTAINING PROTEIN 2"/>
    <property type="match status" value="1"/>
</dbReference>
<organism evidence="9 10">
    <name type="scientific">Pelobates cultripes</name>
    <name type="common">Western spadefoot toad</name>
    <dbReference type="NCBI Taxonomy" id="61616"/>
    <lineage>
        <taxon>Eukaryota</taxon>
        <taxon>Metazoa</taxon>
        <taxon>Chordata</taxon>
        <taxon>Craniata</taxon>
        <taxon>Vertebrata</taxon>
        <taxon>Euteleostomi</taxon>
        <taxon>Amphibia</taxon>
        <taxon>Batrachia</taxon>
        <taxon>Anura</taxon>
        <taxon>Pelobatoidea</taxon>
        <taxon>Pelobatidae</taxon>
        <taxon>Pelobates</taxon>
    </lineage>
</organism>
<sequence length="203" mass="23501">MTCAACGCNSRYLKESGKQFFSFPIKDRDRFEKWIASFQHRNWKPSDTLCSDHFTENDFTLLPGTLVPCLRTDAVPSVFSVLPDNDKKLILKRRNPKKIQKSQEKSCNAINSDDKLPNSEASSPGDHVDHNYSVACSETENDIPFSSLNPGIMKLKRKIRRLTRRAQRQKYKIQTMKEQVKKLKRNNLMSKQTWNSVLIVEDF</sequence>
<evidence type="ECO:0000256" key="3">
    <source>
        <dbReference type="ARBA" id="ARBA00022833"/>
    </source>
</evidence>
<evidence type="ECO:0000256" key="6">
    <source>
        <dbReference type="SAM" id="Coils"/>
    </source>
</evidence>
<gene>
    <name evidence="9" type="ORF">PECUL_23A042300</name>
</gene>
<name>A0AAD1WF82_PELCU</name>
<keyword evidence="2 5" id="KW-0863">Zinc-finger</keyword>
<keyword evidence="3" id="KW-0862">Zinc</keyword>
<dbReference type="PROSITE" id="PS50950">
    <property type="entry name" value="ZF_THAP"/>
    <property type="match status" value="1"/>
</dbReference>
<dbReference type="SMART" id="SM00692">
    <property type="entry name" value="DM3"/>
    <property type="match status" value="1"/>
</dbReference>
<evidence type="ECO:0000256" key="7">
    <source>
        <dbReference type="SAM" id="MobiDB-lite"/>
    </source>
</evidence>
<evidence type="ECO:0000256" key="2">
    <source>
        <dbReference type="ARBA" id="ARBA00022771"/>
    </source>
</evidence>
<keyword evidence="1" id="KW-0479">Metal-binding</keyword>
<protein>
    <submittedName>
        <fullName evidence="9">THAP domain-containing 1-like</fullName>
    </submittedName>
</protein>
<feature type="coiled-coil region" evidence="6">
    <location>
        <begin position="152"/>
        <end position="193"/>
    </location>
</feature>
<accession>A0AAD1WF82</accession>
<dbReference type="SMART" id="SM00980">
    <property type="entry name" value="THAP"/>
    <property type="match status" value="1"/>
</dbReference>
<dbReference type="InterPro" id="IPR038441">
    <property type="entry name" value="THAP_Znf_sf"/>
</dbReference>
<feature type="domain" description="THAP-type" evidence="8">
    <location>
        <begin position="1"/>
        <end position="79"/>
    </location>
</feature>
<dbReference type="SUPFAM" id="SSF57716">
    <property type="entry name" value="Glucocorticoid receptor-like (DNA-binding domain)"/>
    <property type="match status" value="1"/>
</dbReference>
<reference evidence="9" key="1">
    <citation type="submission" date="2022-03" db="EMBL/GenBank/DDBJ databases">
        <authorList>
            <person name="Alioto T."/>
            <person name="Alioto T."/>
            <person name="Gomez Garrido J."/>
        </authorList>
    </citation>
    <scope>NUCLEOTIDE SEQUENCE</scope>
</reference>
<dbReference type="Proteomes" id="UP001295444">
    <property type="component" value="Chromosome 06"/>
</dbReference>
<dbReference type="EMBL" id="OW240917">
    <property type="protein sequence ID" value="CAH2301868.1"/>
    <property type="molecule type" value="Genomic_DNA"/>
</dbReference>
<proteinExistence type="predicted"/>
<dbReference type="InterPro" id="IPR006612">
    <property type="entry name" value="THAP_Znf"/>
</dbReference>
<keyword evidence="4 5" id="KW-0238">DNA-binding</keyword>
<feature type="region of interest" description="Disordered" evidence="7">
    <location>
        <begin position="96"/>
        <end position="126"/>
    </location>
</feature>
<dbReference type="Pfam" id="PF05485">
    <property type="entry name" value="THAP"/>
    <property type="match status" value="1"/>
</dbReference>
<dbReference type="GO" id="GO:0008270">
    <property type="term" value="F:zinc ion binding"/>
    <property type="evidence" value="ECO:0007669"/>
    <property type="project" value="UniProtKB-KW"/>
</dbReference>
<dbReference type="AlphaFoldDB" id="A0AAD1WF82"/>
<dbReference type="Gene3D" id="6.20.210.20">
    <property type="entry name" value="THAP domain"/>
    <property type="match status" value="1"/>
</dbReference>
<evidence type="ECO:0000313" key="10">
    <source>
        <dbReference type="Proteomes" id="UP001295444"/>
    </source>
</evidence>